<feature type="domain" description="N-acetyltransferase" evidence="3">
    <location>
        <begin position="1"/>
        <end position="142"/>
    </location>
</feature>
<evidence type="ECO:0000313" key="5">
    <source>
        <dbReference type="Proteomes" id="UP001441944"/>
    </source>
</evidence>
<dbReference type="PANTHER" id="PTHR43800">
    <property type="entry name" value="PEPTIDYL-LYSINE N-ACETYLTRANSFERASE YJAB"/>
    <property type="match status" value="1"/>
</dbReference>
<dbReference type="InterPro" id="IPR000182">
    <property type="entry name" value="GNAT_dom"/>
</dbReference>
<sequence length="142" mass="15675">MIRPYAPADKPAVLSIWREASALAHPFLTTEATDQAEAMIRDHFLDLAETYMADVAGAPVGFISLIDHEVGGLFLRPAFHGSGIGRALMDRAVARKGYLELDVFTKNSIGRRFYQSYGFTAGEERINGFFGHPEIRMHFGAA</sequence>
<evidence type="ECO:0000259" key="3">
    <source>
        <dbReference type="PROSITE" id="PS51186"/>
    </source>
</evidence>
<keyword evidence="1" id="KW-0808">Transferase</keyword>
<dbReference type="PROSITE" id="PS51186">
    <property type="entry name" value="GNAT"/>
    <property type="match status" value="1"/>
</dbReference>
<gene>
    <name evidence="4" type="ORF">NBRC116598_38890</name>
</gene>
<reference evidence="4 5" key="1">
    <citation type="submission" date="2024-04" db="EMBL/GenBank/DDBJ databases">
        <title>Draft genome sequence of Pseudophaeobacter arcticus NBRC 116598.</title>
        <authorList>
            <person name="Miyakawa T."/>
            <person name="Kusuya Y."/>
            <person name="Miura T."/>
        </authorList>
    </citation>
    <scope>NUCLEOTIDE SEQUENCE [LARGE SCALE GENOMIC DNA]</scope>
    <source>
        <strain evidence="4 5">SU-CL00105</strain>
    </source>
</reference>
<dbReference type="EMBL" id="BAABWU010000022">
    <property type="protein sequence ID" value="GAA6198444.1"/>
    <property type="molecule type" value="Genomic_DNA"/>
</dbReference>
<dbReference type="CDD" id="cd04301">
    <property type="entry name" value="NAT_SF"/>
    <property type="match status" value="1"/>
</dbReference>
<keyword evidence="5" id="KW-1185">Reference proteome</keyword>
<dbReference type="Proteomes" id="UP001441944">
    <property type="component" value="Unassembled WGS sequence"/>
</dbReference>
<protein>
    <submittedName>
        <fullName evidence="4">GNAT family N-acetyltransferase</fullName>
    </submittedName>
</protein>
<name>A0ABQ0ARE6_9RHOB</name>
<dbReference type="Gene3D" id="3.40.630.30">
    <property type="match status" value="1"/>
</dbReference>
<dbReference type="Pfam" id="PF13508">
    <property type="entry name" value="Acetyltransf_7"/>
    <property type="match status" value="1"/>
</dbReference>
<proteinExistence type="predicted"/>
<keyword evidence="2" id="KW-0012">Acyltransferase</keyword>
<evidence type="ECO:0000313" key="4">
    <source>
        <dbReference type="EMBL" id="GAA6198444.1"/>
    </source>
</evidence>
<dbReference type="PANTHER" id="PTHR43800:SF1">
    <property type="entry name" value="PEPTIDYL-LYSINE N-ACETYLTRANSFERASE YJAB"/>
    <property type="match status" value="1"/>
</dbReference>
<dbReference type="InterPro" id="IPR016181">
    <property type="entry name" value="Acyl_CoA_acyltransferase"/>
</dbReference>
<evidence type="ECO:0000256" key="1">
    <source>
        <dbReference type="ARBA" id="ARBA00022679"/>
    </source>
</evidence>
<accession>A0ABQ0ARE6</accession>
<organism evidence="4 5">
    <name type="scientific">Pseudophaeobacter arcticus</name>
    <dbReference type="NCBI Taxonomy" id="385492"/>
    <lineage>
        <taxon>Bacteria</taxon>
        <taxon>Pseudomonadati</taxon>
        <taxon>Pseudomonadota</taxon>
        <taxon>Alphaproteobacteria</taxon>
        <taxon>Rhodobacterales</taxon>
        <taxon>Paracoccaceae</taxon>
        <taxon>Pseudophaeobacter</taxon>
    </lineage>
</organism>
<evidence type="ECO:0000256" key="2">
    <source>
        <dbReference type="ARBA" id="ARBA00023315"/>
    </source>
</evidence>
<comment type="caution">
    <text evidence="4">The sequence shown here is derived from an EMBL/GenBank/DDBJ whole genome shotgun (WGS) entry which is preliminary data.</text>
</comment>
<dbReference type="SUPFAM" id="SSF55729">
    <property type="entry name" value="Acyl-CoA N-acyltransferases (Nat)"/>
    <property type="match status" value="1"/>
</dbReference>